<organism evidence="1 2">
    <name type="scientific">Papaver atlanticum</name>
    <dbReference type="NCBI Taxonomy" id="357466"/>
    <lineage>
        <taxon>Eukaryota</taxon>
        <taxon>Viridiplantae</taxon>
        <taxon>Streptophyta</taxon>
        <taxon>Embryophyta</taxon>
        <taxon>Tracheophyta</taxon>
        <taxon>Spermatophyta</taxon>
        <taxon>Magnoliopsida</taxon>
        <taxon>Ranunculales</taxon>
        <taxon>Papaveraceae</taxon>
        <taxon>Papaveroideae</taxon>
        <taxon>Papaver</taxon>
    </lineage>
</organism>
<name>A0AAD4X769_9MAGN</name>
<protein>
    <submittedName>
        <fullName evidence="1">Uncharacterized protein</fullName>
    </submittedName>
</protein>
<gene>
    <name evidence="1" type="ORF">MKW98_017255</name>
</gene>
<comment type="caution">
    <text evidence="1">The sequence shown here is derived from an EMBL/GenBank/DDBJ whole genome shotgun (WGS) entry which is preliminary data.</text>
</comment>
<reference evidence="1" key="1">
    <citation type="submission" date="2022-04" db="EMBL/GenBank/DDBJ databases">
        <title>A functionally conserved STORR gene fusion in Papaver species that diverged 16.8 million years ago.</title>
        <authorList>
            <person name="Catania T."/>
        </authorList>
    </citation>
    <scope>NUCLEOTIDE SEQUENCE</scope>
    <source>
        <strain evidence="1">S-188037</strain>
    </source>
</reference>
<evidence type="ECO:0000313" key="2">
    <source>
        <dbReference type="Proteomes" id="UP001202328"/>
    </source>
</evidence>
<evidence type="ECO:0000313" key="1">
    <source>
        <dbReference type="EMBL" id="KAI3860620.1"/>
    </source>
</evidence>
<accession>A0AAD4X769</accession>
<proteinExistence type="predicted"/>
<dbReference type="AlphaFoldDB" id="A0AAD4X769"/>
<sequence>MVDVVVTVVVVDIVLGGGVCYLGVGGCFCSSSGGGDGGFNNPMIVIHEIQLLAKTSEISGKFRASLRGFTSYSKVGCDLWGYSGDGQIKMWKEWIDLANAIPGIEEAMSSAEMLE</sequence>
<keyword evidence="2" id="KW-1185">Reference proteome</keyword>
<dbReference type="EMBL" id="JAJJMB010014398">
    <property type="protein sequence ID" value="KAI3860620.1"/>
    <property type="molecule type" value="Genomic_DNA"/>
</dbReference>
<dbReference type="Proteomes" id="UP001202328">
    <property type="component" value="Unassembled WGS sequence"/>
</dbReference>